<evidence type="ECO:0000313" key="1">
    <source>
        <dbReference type="EMBL" id="CRL08677.1"/>
    </source>
</evidence>
<reference evidence="1 2" key="1">
    <citation type="submission" date="2015-04" db="EMBL/GenBank/DDBJ databases">
        <authorList>
            <person name="Syromyatnikov M.Y."/>
            <person name="Popov V.N."/>
        </authorList>
    </citation>
    <scope>NUCLEOTIDE SEQUENCE [LARGE SCALE GENOMIC DNA]</scope>
</reference>
<dbReference type="AlphaFoldDB" id="A0A1J1J8B5"/>
<name>A0A1J1J8B5_9DIPT</name>
<accession>A0A1J1J8B5</accession>
<keyword evidence="2" id="KW-1185">Reference proteome</keyword>
<organism evidence="1 2">
    <name type="scientific">Clunio marinus</name>
    <dbReference type="NCBI Taxonomy" id="568069"/>
    <lineage>
        <taxon>Eukaryota</taxon>
        <taxon>Metazoa</taxon>
        <taxon>Ecdysozoa</taxon>
        <taxon>Arthropoda</taxon>
        <taxon>Hexapoda</taxon>
        <taxon>Insecta</taxon>
        <taxon>Pterygota</taxon>
        <taxon>Neoptera</taxon>
        <taxon>Endopterygota</taxon>
        <taxon>Diptera</taxon>
        <taxon>Nematocera</taxon>
        <taxon>Chironomoidea</taxon>
        <taxon>Chironomidae</taxon>
        <taxon>Clunio</taxon>
    </lineage>
</organism>
<dbReference type="Proteomes" id="UP000183832">
    <property type="component" value="Unassembled WGS sequence"/>
</dbReference>
<gene>
    <name evidence="1" type="ORF">CLUMA_CG021627</name>
</gene>
<sequence length="76" mass="8837">MKPIIMSVIYSTQLMLQLSEPLKRCIKLIKAFTKTHYAVANFLVISRNGVKNSKGWWNERKHSLNVREVDQGFTTK</sequence>
<dbReference type="EMBL" id="CVRI01000075">
    <property type="protein sequence ID" value="CRL08677.1"/>
    <property type="molecule type" value="Genomic_DNA"/>
</dbReference>
<proteinExistence type="predicted"/>
<protein>
    <submittedName>
        <fullName evidence="1">CLUMA_CG021627, isoform A</fullName>
    </submittedName>
</protein>
<evidence type="ECO:0000313" key="2">
    <source>
        <dbReference type="Proteomes" id="UP000183832"/>
    </source>
</evidence>